<dbReference type="Pfam" id="PF13459">
    <property type="entry name" value="Fer4_15"/>
    <property type="match status" value="1"/>
</dbReference>
<evidence type="ECO:0000313" key="2">
    <source>
        <dbReference type="EMBL" id="TVZ00899.1"/>
    </source>
</evidence>
<accession>A0A6P2BP91</accession>
<name>A0A6P2BP91_9ACTN</name>
<dbReference type="AlphaFoldDB" id="A0A6P2BP91"/>
<evidence type="ECO:0000313" key="3">
    <source>
        <dbReference type="Proteomes" id="UP000460272"/>
    </source>
</evidence>
<proteinExistence type="predicted"/>
<feature type="compositionally biased region" description="Low complexity" evidence="1">
    <location>
        <begin position="56"/>
        <end position="74"/>
    </location>
</feature>
<keyword evidence="3" id="KW-1185">Reference proteome</keyword>
<dbReference type="EMBL" id="RPFW01000008">
    <property type="protein sequence ID" value="TVZ00899.1"/>
    <property type="molecule type" value="Genomic_DNA"/>
</dbReference>
<protein>
    <recommendedName>
        <fullName evidence="4">Ferredoxin</fullName>
    </recommendedName>
</protein>
<dbReference type="Gene3D" id="3.30.70.20">
    <property type="match status" value="1"/>
</dbReference>
<evidence type="ECO:0000256" key="1">
    <source>
        <dbReference type="SAM" id="MobiDB-lite"/>
    </source>
</evidence>
<organism evidence="2 3">
    <name type="scientific">Trebonia kvetii</name>
    <dbReference type="NCBI Taxonomy" id="2480626"/>
    <lineage>
        <taxon>Bacteria</taxon>
        <taxon>Bacillati</taxon>
        <taxon>Actinomycetota</taxon>
        <taxon>Actinomycetes</taxon>
        <taxon>Streptosporangiales</taxon>
        <taxon>Treboniaceae</taxon>
        <taxon>Trebonia</taxon>
    </lineage>
</organism>
<evidence type="ECO:0008006" key="4">
    <source>
        <dbReference type="Google" id="ProtNLM"/>
    </source>
</evidence>
<dbReference type="OrthoDB" id="4741951at2"/>
<reference evidence="2 3" key="1">
    <citation type="submission" date="2018-11" db="EMBL/GenBank/DDBJ databases">
        <title>Trebonia kvetii gen.nov., sp.nov., a novel acidophilic actinobacterium, and proposal of the new actinobacterial family Treboniaceae fam. nov.</title>
        <authorList>
            <person name="Rapoport D."/>
            <person name="Sagova-Mareckova M."/>
            <person name="Sedlacek I."/>
            <person name="Provaznik J."/>
            <person name="Kralova S."/>
            <person name="Pavlinic D."/>
            <person name="Benes V."/>
            <person name="Kopecky J."/>
        </authorList>
    </citation>
    <scope>NUCLEOTIDE SEQUENCE [LARGE SCALE GENOMIC DNA]</scope>
    <source>
        <strain evidence="2 3">15Tr583</strain>
    </source>
</reference>
<gene>
    <name evidence="2" type="ORF">EAS64_34835</name>
</gene>
<feature type="region of interest" description="Disordered" evidence="1">
    <location>
        <begin position="56"/>
        <end position="88"/>
    </location>
</feature>
<dbReference type="Proteomes" id="UP000460272">
    <property type="component" value="Unassembled WGS sequence"/>
</dbReference>
<comment type="caution">
    <text evidence="2">The sequence shown here is derived from an EMBL/GenBank/DDBJ whole genome shotgun (WGS) entry which is preliminary data.</text>
</comment>
<sequence>MCAELLPEMISLDPWGYPILTPEDGQVPRRLAAHARRAVGACPTLALLPEAASAAAGRASSAADAGRKAGASVVPGPPGVRGGRRNPG</sequence>